<reference evidence="2 3" key="1">
    <citation type="submission" date="2023-11" db="EMBL/GenBank/DDBJ databases">
        <title>Coraliomargarita sp. nov., isolated from marine algae.</title>
        <authorList>
            <person name="Lee J.K."/>
            <person name="Baek J.H."/>
            <person name="Kim J.M."/>
            <person name="Choi D.G."/>
            <person name="Jeon C.O."/>
        </authorList>
    </citation>
    <scope>NUCLEOTIDE SEQUENCE [LARGE SCALE GENOMIC DNA]</scope>
    <source>
        <strain evidence="2 3">J2-16</strain>
    </source>
</reference>
<gene>
    <name evidence="2" type="ORF">SH580_13595</name>
</gene>
<dbReference type="PANTHER" id="PTHR30441:SF8">
    <property type="entry name" value="DUF748 DOMAIN-CONTAINING PROTEIN"/>
    <property type="match status" value="1"/>
</dbReference>
<sequence>MALLKKLRLSTLLELFWDASLLLIFITQALVIGCILIYGYLPLPTGWSHQVIAQKLPPGIIFTADEFRLQLDGSVTLVGVKLRSSEIQQNLLEADALEVQLAWQGFNQLPSPAGLVLTAGTLYIPSVYSPDGYRRAILERIAFRIAPDAGNWNVERFAALNDDIRLRGSFHFQSPQSASAKAKASYKNLNLNEANISEWTQNFYSQVAQFSQYKKRISYFKAPTVAFTYTSTDTQDQIIDLHLSSRQLRHPEVQASNVELQARIQIQDGTIRPLSAPRLTCTELDAPRFQIQAEDLSAEFPRIELNGLLSGHWPPCNLAAKRITLQDYELDAPTLQINPKHYPEIAFHGSTRSLNGAIALKGRIDAHTHSGHVRARGSIDLASLTPETIRDRLPDIAYETPPYLDVQMNFDTGFSLNHAAVYAQVDALKVDHLTFDHINTHATYQDGQYTINNLYLRRQKQWIDLKFSLDSHSHDYKLTLYGTAVPYDYNAILPRWWGSIFKDFDFSRTDYSLGDFIIYGNTQRKVADLYYGHAEASNVSYRDIAFDAAELIVRGRGPYCELRDIHTRSGQGWAHGKLAFASRIGDGKGPVSLRLDMDAKLTLEDAAKLFKGTAAQIIADFETDDLPVTKLKGAIFNSRYPEYQGKSFFDLSAALDSPLKFRGVPLDHLSFDLYGRSHVTHLREVELGYADGQGSAQIDIYTPPDSDSTLRYEFSLKDADQNQALRDLPQLDNLEHSLETTATNSPASTKREDARVDIQIHGEGPTKDPFKHTGFGNFEIRNDQLGTIQLLGPLSKFLQNTYFNFTSFNLNQMRGDFHYENDIVHFDPLRIDGTRTQINAPGTLRLSDQALNMRLKVSLFANSGNPDSNLRKISDLIIKPLPNLLEFELTGTLKKQKLRSLYDPRNLIPLFE</sequence>
<evidence type="ECO:0000313" key="2">
    <source>
        <dbReference type="EMBL" id="WPJ94464.1"/>
    </source>
</evidence>
<dbReference type="Proteomes" id="UP001324993">
    <property type="component" value="Chromosome"/>
</dbReference>
<proteinExistence type="predicted"/>
<dbReference type="InterPro" id="IPR052894">
    <property type="entry name" value="AsmA-related"/>
</dbReference>
<keyword evidence="1" id="KW-0812">Transmembrane</keyword>
<keyword evidence="3" id="KW-1185">Reference proteome</keyword>
<keyword evidence="1" id="KW-1133">Transmembrane helix</keyword>
<dbReference type="PANTHER" id="PTHR30441">
    <property type="entry name" value="DUF748 DOMAIN-CONTAINING PROTEIN"/>
    <property type="match status" value="1"/>
</dbReference>
<name>A0ABZ0RGV3_9BACT</name>
<dbReference type="EMBL" id="CP138858">
    <property type="protein sequence ID" value="WPJ94464.1"/>
    <property type="molecule type" value="Genomic_DNA"/>
</dbReference>
<organism evidence="2 3">
    <name type="scientific">Coraliomargarita algicola</name>
    <dbReference type="NCBI Taxonomy" id="3092156"/>
    <lineage>
        <taxon>Bacteria</taxon>
        <taxon>Pseudomonadati</taxon>
        <taxon>Verrucomicrobiota</taxon>
        <taxon>Opitutia</taxon>
        <taxon>Puniceicoccales</taxon>
        <taxon>Coraliomargaritaceae</taxon>
        <taxon>Coraliomargarita</taxon>
    </lineage>
</organism>
<dbReference type="RefSeq" id="WP_319831392.1">
    <property type="nucleotide sequence ID" value="NZ_CP138858.1"/>
</dbReference>
<accession>A0ABZ0RGV3</accession>
<keyword evidence="1" id="KW-0472">Membrane</keyword>
<feature type="transmembrane region" description="Helical" evidence="1">
    <location>
        <begin position="21"/>
        <end position="41"/>
    </location>
</feature>
<protein>
    <submittedName>
        <fullName evidence="2">AsmA-like C-terminal region-containing protein</fullName>
    </submittedName>
</protein>
<dbReference type="PROSITE" id="PS51257">
    <property type="entry name" value="PROKAR_LIPOPROTEIN"/>
    <property type="match status" value="1"/>
</dbReference>
<evidence type="ECO:0000313" key="3">
    <source>
        <dbReference type="Proteomes" id="UP001324993"/>
    </source>
</evidence>
<evidence type="ECO:0000256" key="1">
    <source>
        <dbReference type="SAM" id="Phobius"/>
    </source>
</evidence>